<dbReference type="SUPFAM" id="SSF50249">
    <property type="entry name" value="Nucleic acid-binding proteins"/>
    <property type="match status" value="1"/>
</dbReference>
<evidence type="ECO:0000256" key="13">
    <source>
        <dbReference type="ARBA" id="ARBA00022759"/>
    </source>
</evidence>
<name>A0A7C3UW37_9BACT</name>
<evidence type="ECO:0000256" key="14">
    <source>
        <dbReference type="ARBA" id="ARBA00022801"/>
    </source>
</evidence>
<evidence type="ECO:0000256" key="8">
    <source>
        <dbReference type="ARBA" id="ARBA00022552"/>
    </source>
</evidence>
<dbReference type="Gene3D" id="2.40.50.140">
    <property type="entry name" value="Nucleic acid-binding proteins"/>
    <property type="match status" value="1"/>
</dbReference>
<accession>A0A7C3UW37</accession>
<evidence type="ECO:0000256" key="11">
    <source>
        <dbReference type="ARBA" id="ARBA00022723"/>
    </source>
</evidence>
<evidence type="ECO:0000256" key="3">
    <source>
        <dbReference type="ARBA" id="ARBA00005663"/>
    </source>
</evidence>
<dbReference type="Gene3D" id="3.40.1260.20">
    <property type="entry name" value="Ribonuclease E, catalytic domain"/>
    <property type="match status" value="1"/>
</dbReference>
<protein>
    <recommendedName>
        <fullName evidence="4">Ribonuclease G</fullName>
    </recommendedName>
</protein>
<evidence type="ECO:0000256" key="12">
    <source>
        <dbReference type="ARBA" id="ARBA00022730"/>
    </source>
</evidence>
<evidence type="ECO:0000256" key="1">
    <source>
        <dbReference type="ARBA" id="ARBA00001946"/>
    </source>
</evidence>
<reference evidence="20" key="1">
    <citation type="journal article" date="2020" name="mSystems">
        <title>Genome- and Community-Level Interaction Insights into Carbon Utilization and Element Cycling Functions of Hydrothermarchaeota in Hydrothermal Sediment.</title>
        <authorList>
            <person name="Zhou Z."/>
            <person name="Liu Y."/>
            <person name="Xu W."/>
            <person name="Pan J."/>
            <person name="Luo Z.H."/>
            <person name="Li M."/>
        </authorList>
    </citation>
    <scope>NUCLEOTIDE SEQUENCE [LARGE SCALE GENOMIC DNA]</scope>
    <source>
        <strain evidence="20">SpSt-897</strain>
    </source>
</reference>
<dbReference type="AlphaFoldDB" id="A0A7C3UW37"/>
<dbReference type="GO" id="GO:0019843">
    <property type="term" value="F:rRNA binding"/>
    <property type="evidence" value="ECO:0007669"/>
    <property type="project" value="UniProtKB-KW"/>
</dbReference>
<dbReference type="InterPro" id="IPR003029">
    <property type="entry name" value="S1_domain"/>
</dbReference>
<dbReference type="Pfam" id="PF20833">
    <property type="entry name" value="RNase_E_G_Thio"/>
    <property type="match status" value="1"/>
</dbReference>
<dbReference type="GO" id="GO:0004519">
    <property type="term" value="F:endonuclease activity"/>
    <property type="evidence" value="ECO:0007669"/>
    <property type="project" value="UniProtKB-KW"/>
</dbReference>
<proteinExistence type="inferred from homology"/>
<dbReference type="GO" id="GO:0046872">
    <property type="term" value="F:metal ion binding"/>
    <property type="evidence" value="ECO:0007669"/>
    <property type="project" value="UniProtKB-KW"/>
</dbReference>
<evidence type="ECO:0000256" key="4">
    <source>
        <dbReference type="ARBA" id="ARBA00017719"/>
    </source>
</evidence>
<dbReference type="InterPro" id="IPR019307">
    <property type="entry name" value="RNA-bd_AU-1/RNase_E/G"/>
</dbReference>
<keyword evidence="10" id="KW-0540">Nuclease</keyword>
<evidence type="ECO:0000256" key="10">
    <source>
        <dbReference type="ARBA" id="ARBA00022722"/>
    </source>
</evidence>
<comment type="subcellular location">
    <subcellularLocation>
        <location evidence="2">Cytoplasm</location>
    </subcellularLocation>
</comment>
<evidence type="ECO:0000256" key="17">
    <source>
        <dbReference type="ARBA" id="ARBA00023136"/>
    </source>
</evidence>
<comment type="similarity">
    <text evidence="3">Belongs to the RNase E/G family. RNase G subfamily.</text>
</comment>
<dbReference type="GO" id="GO:0004540">
    <property type="term" value="F:RNA nuclease activity"/>
    <property type="evidence" value="ECO:0007669"/>
    <property type="project" value="InterPro"/>
</dbReference>
<evidence type="ECO:0000313" key="20">
    <source>
        <dbReference type="EMBL" id="HGF32916.1"/>
    </source>
</evidence>
<keyword evidence="6" id="KW-0963">Cytoplasm</keyword>
<sequence length="520" mass="58541">MLINATDPEEFRVAILEEGLLTEFALEAASREQTKGNIYKGVVVNVEPSLQAAFLNYGGNRHGFLPLSEVHPDYYQEKVKERSKVRIQQALKKGQELIVQVIKEESATKGAYLSTYISLPGRYLVLLVKQSHLGISRKIEKEEERQRLKDLAQKLGVPPEMGVIIRTVGAEGKQRVLSKDLNMLLKLWQDIQKAAEKPAPCLLYKDLDVITRTVRDYLSADVKSILVDDPEVYQQLKGFLRLVSPHQVRALKLYQDKMPLFVRYQIEEQIERLYAERVPLKSGGGLVINPTEALVAIDVNSGRCLSQGNLEETAFKTNLEAAEEIARQLRLRDLGGLVVIDFIDMKDKKHQKAVEQALKQALKADKARVTVGHISKFGLLELSRQRLRPTAETSTYIPCTTCQGRGRVKSVTALGLSLLRQMAMQLAQGPLREVRAFLPPEVANFLLNQKRQELLDLEEQHHVKIILTARPGLPLEEIQLEYIKPEPGEQPAGKGEIKESRRAQPIDEIRPGKISTPLPS</sequence>
<dbReference type="PROSITE" id="PS50126">
    <property type="entry name" value="S1"/>
    <property type="match status" value="1"/>
</dbReference>
<dbReference type="PANTHER" id="PTHR30001">
    <property type="entry name" value="RIBONUCLEASE"/>
    <property type="match status" value="1"/>
</dbReference>
<evidence type="ECO:0000256" key="6">
    <source>
        <dbReference type="ARBA" id="ARBA00022490"/>
    </source>
</evidence>
<dbReference type="Pfam" id="PF10150">
    <property type="entry name" value="RNase_E_G"/>
    <property type="match status" value="1"/>
</dbReference>
<evidence type="ECO:0000256" key="2">
    <source>
        <dbReference type="ARBA" id="ARBA00004496"/>
    </source>
</evidence>
<keyword evidence="8" id="KW-0698">rRNA processing</keyword>
<keyword evidence="14" id="KW-0378">Hydrolase</keyword>
<dbReference type="InterPro" id="IPR004659">
    <property type="entry name" value="RNase_E/G"/>
</dbReference>
<dbReference type="PANTHER" id="PTHR30001:SF1">
    <property type="entry name" value="RIBONUCLEASE E_G-LIKE PROTEIN, CHLOROPLASTIC"/>
    <property type="match status" value="1"/>
</dbReference>
<keyword evidence="9" id="KW-0819">tRNA processing</keyword>
<keyword evidence="7" id="KW-0997">Cell inner membrane</keyword>
<comment type="caution">
    <text evidence="20">The sequence shown here is derived from an EMBL/GenBank/DDBJ whole genome shotgun (WGS) entry which is preliminary data.</text>
</comment>
<dbReference type="GO" id="GO:0006364">
    <property type="term" value="P:rRNA processing"/>
    <property type="evidence" value="ECO:0007669"/>
    <property type="project" value="UniProtKB-KW"/>
</dbReference>
<dbReference type="GO" id="GO:0008033">
    <property type="term" value="P:tRNA processing"/>
    <property type="evidence" value="ECO:0007669"/>
    <property type="project" value="UniProtKB-KW"/>
</dbReference>
<keyword evidence="16" id="KW-0694">RNA-binding</keyword>
<evidence type="ECO:0000256" key="15">
    <source>
        <dbReference type="ARBA" id="ARBA00022842"/>
    </source>
</evidence>
<feature type="domain" description="S1 motif" evidence="19">
    <location>
        <begin position="36"/>
        <end position="116"/>
    </location>
</feature>
<organism evidence="20">
    <name type="scientific">Desulfobacca acetoxidans</name>
    <dbReference type="NCBI Taxonomy" id="60893"/>
    <lineage>
        <taxon>Bacteria</taxon>
        <taxon>Pseudomonadati</taxon>
        <taxon>Thermodesulfobacteriota</taxon>
        <taxon>Desulfobaccia</taxon>
        <taxon>Desulfobaccales</taxon>
        <taxon>Desulfobaccaceae</taxon>
        <taxon>Desulfobacca</taxon>
    </lineage>
</organism>
<keyword evidence="12" id="KW-0699">rRNA-binding</keyword>
<dbReference type="GO" id="GO:0016787">
    <property type="term" value="F:hydrolase activity"/>
    <property type="evidence" value="ECO:0007669"/>
    <property type="project" value="UniProtKB-KW"/>
</dbReference>
<dbReference type="InterPro" id="IPR048583">
    <property type="entry name" value="RNase_E_G_thioredoxin-like"/>
</dbReference>
<keyword evidence="5" id="KW-1003">Cell membrane</keyword>
<evidence type="ECO:0000256" key="9">
    <source>
        <dbReference type="ARBA" id="ARBA00022694"/>
    </source>
</evidence>
<gene>
    <name evidence="20" type="ORF">ENW96_00805</name>
</gene>
<dbReference type="GO" id="GO:0005737">
    <property type="term" value="C:cytoplasm"/>
    <property type="evidence" value="ECO:0007669"/>
    <property type="project" value="UniProtKB-SubCell"/>
</dbReference>
<keyword evidence="17" id="KW-0472">Membrane</keyword>
<dbReference type="InterPro" id="IPR012340">
    <property type="entry name" value="NA-bd_OB-fold"/>
</dbReference>
<dbReference type="SMART" id="SM00316">
    <property type="entry name" value="S1"/>
    <property type="match status" value="1"/>
</dbReference>
<feature type="compositionally biased region" description="Basic and acidic residues" evidence="18">
    <location>
        <begin position="495"/>
        <end position="511"/>
    </location>
</feature>
<dbReference type="Pfam" id="PF00575">
    <property type="entry name" value="S1"/>
    <property type="match status" value="1"/>
</dbReference>
<evidence type="ECO:0000259" key="19">
    <source>
        <dbReference type="PROSITE" id="PS50126"/>
    </source>
</evidence>
<keyword evidence="15" id="KW-0460">Magnesium</keyword>
<comment type="cofactor">
    <cofactor evidence="1">
        <name>Mg(2+)</name>
        <dbReference type="ChEBI" id="CHEBI:18420"/>
    </cofactor>
</comment>
<feature type="region of interest" description="Disordered" evidence="18">
    <location>
        <begin position="482"/>
        <end position="520"/>
    </location>
</feature>
<keyword evidence="13" id="KW-0255">Endonuclease</keyword>
<evidence type="ECO:0000256" key="16">
    <source>
        <dbReference type="ARBA" id="ARBA00022884"/>
    </source>
</evidence>
<keyword evidence="11" id="KW-0479">Metal-binding</keyword>
<evidence type="ECO:0000256" key="5">
    <source>
        <dbReference type="ARBA" id="ARBA00022475"/>
    </source>
</evidence>
<dbReference type="EMBL" id="DTMF01000023">
    <property type="protein sequence ID" value="HGF32916.1"/>
    <property type="molecule type" value="Genomic_DNA"/>
</dbReference>
<evidence type="ECO:0000256" key="7">
    <source>
        <dbReference type="ARBA" id="ARBA00022519"/>
    </source>
</evidence>
<dbReference type="CDD" id="cd04453">
    <property type="entry name" value="S1_RNase_E"/>
    <property type="match status" value="1"/>
</dbReference>
<evidence type="ECO:0000256" key="18">
    <source>
        <dbReference type="SAM" id="MobiDB-lite"/>
    </source>
</evidence>
<dbReference type="NCBIfam" id="TIGR00757">
    <property type="entry name" value="RNaseEG"/>
    <property type="match status" value="1"/>
</dbReference>